<evidence type="ECO:0000313" key="6">
    <source>
        <dbReference type="Proteomes" id="UP000785679"/>
    </source>
</evidence>
<sequence length="714" mass="83280">MKFGVQFEFHKIPEWYTDYLDYVRFKQMISTFKKKVKRGEAHKLRGLYYLTQQNYVNHLDIFSKLQQKHKRRQGSPTGGRRRDQSIFNEEGAIIDDDFFGDNEEVSRLQFNRREATFKDDSFLINRGQFFSSEDIAEQRLVEEELADIIGNSEKRSQSFGKQGPKRRGSTPNVYTGLQGDLGAKLMSQNHNNLAVVDEESDQPIIDIQNNPSRKAINFELPKLDKQVLEMLELEQHEDIQKREEAEEEMRAWVDEYLEEIQKIEIFFNTKFLEYAHEFDMLKFAFLKKKYGHTKQYKATARHANFTKNPSEEPNAMLQIPNFDADSLHSNILNASPHFGGDENSPQNKGCNERSDGFEQGIQLAQISGKKKKEESFLQQKSAAFPNAIDTVTQGSNNFTSGQSTAAETFKGAELKKRFHKKFDSGHLNFDPSGMQALMQKEDVCQDQNNCQLHDHLGGNRTETVAHTYKQGPVRIINPITKRETVIHIDTQRLSQVKDELEYATNWRRAFTNLYTHLKWLNAYAKINYIALFKIQKKFMKVFFQLKDNVLDKKLSIVVNSQTFANRKQIQLKVSEIMNFYAEHFTQANIKKAEEQLENHNYEVRRKDAILISFFCGTITIITFMFFVLLSIPDSTLEQKQLNVGNTANELFSSLYTFRFLFMLIFTLAAAGFVIKILRQYRINYMFIFELDPQYKITHVQYRLQLYSSRYGHSA</sequence>
<dbReference type="GO" id="GO:0005737">
    <property type="term" value="C:cytoplasm"/>
    <property type="evidence" value="ECO:0007669"/>
    <property type="project" value="TreeGrafter"/>
</dbReference>
<comment type="caution">
    <text evidence="5">The sequence shown here is derived from an EMBL/GenBank/DDBJ whole genome shotgun (WGS) entry which is preliminary data.</text>
</comment>
<organism evidence="5 6">
    <name type="scientific">Halteria grandinella</name>
    <dbReference type="NCBI Taxonomy" id="5974"/>
    <lineage>
        <taxon>Eukaryota</taxon>
        <taxon>Sar</taxon>
        <taxon>Alveolata</taxon>
        <taxon>Ciliophora</taxon>
        <taxon>Intramacronucleata</taxon>
        <taxon>Spirotrichea</taxon>
        <taxon>Stichotrichia</taxon>
        <taxon>Sporadotrichida</taxon>
        <taxon>Halteriidae</taxon>
        <taxon>Halteria</taxon>
    </lineage>
</organism>
<feature type="region of interest" description="Disordered" evidence="2">
    <location>
        <begin position="152"/>
        <end position="172"/>
    </location>
</feature>
<feature type="transmembrane region" description="Helical" evidence="3">
    <location>
        <begin position="608"/>
        <end position="631"/>
    </location>
</feature>
<feature type="transmembrane region" description="Helical" evidence="3">
    <location>
        <begin position="655"/>
        <end position="677"/>
    </location>
</feature>
<evidence type="ECO:0000256" key="2">
    <source>
        <dbReference type="SAM" id="MobiDB-lite"/>
    </source>
</evidence>
<keyword evidence="3" id="KW-0472">Membrane</keyword>
<evidence type="ECO:0000256" key="3">
    <source>
        <dbReference type="SAM" id="Phobius"/>
    </source>
</evidence>
<feature type="region of interest" description="Disordered" evidence="2">
    <location>
        <begin position="67"/>
        <end position="86"/>
    </location>
</feature>
<dbReference type="Proteomes" id="UP000785679">
    <property type="component" value="Unassembled WGS sequence"/>
</dbReference>
<dbReference type="OrthoDB" id="9970435at2759"/>
<evidence type="ECO:0000256" key="1">
    <source>
        <dbReference type="SAM" id="Coils"/>
    </source>
</evidence>
<name>A0A8J8T8I8_HALGN</name>
<dbReference type="PROSITE" id="PS51382">
    <property type="entry name" value="SPX"/>
    <property type="match status" value="1"/>
</dbReference>
<keyword evidence="3" id="KW-1133">Transmembrane helix</keyword>
<dbReference type="Pfam" id="PF03105">
    <property type="entry name" value="SPX"/>
    <property type="match status" value="1"/>
</dbReference>
<dbReference type="InterPro" id="IPR004331">
    <property type="entry name" value="SPX_dom"/>
</dbReference>
<keyword evidence="6" id="KW-1185">Reference proteome</keyword>
<dbReference type="EMBL" id="RRYP01001993">
    <property type="protein sequence ID" value="TNV85248.1"/>
    <property type="molecule type" value="Genomic_DNA"/>
</dbReference>
<keyword evidence="1" id="KW-0175">Coiled coil</keyword>
<dbReference type="AlphaFoldDB" id="A0A8J8T8I8"/>
<protein>
    <recommendedName>
        <fullName evidence="4">SPX domain-containing protein</fullName>
    </recommendedName>
</protein>
<feature type="coiled-coil region" evidence="1">
    <location>
        <begin position="228"/>
        <end position="262"/>
    </location>
</feature>
<accession>A0A8J8T8I8</accession>
<evidence type="ECO:0000259" key="4">
    <source>
        <dbReference type="PROSITE" id="PS51382"/>
    </source>
</evidence>
<feature type="coiled-coil region" evidence="1">
    <location>
        <begin position="582"/>
        <end position="609"/>
    </location>
</feature>
<keyword evidence="3" id="KW-0812">Transmembrane</keyword>
<reference evidence="5" key="1">
    <citation type="submission" date="2019-06" db="EMBL/GenBank/DDBJ databases">
        <authorList>
            <person name="Zheng W."/>
        </authorList>
    </citation>
    <scope>NUCLEOTIDE SEQUENCE</scope>
    <source>
        <strain evidence="5">QDHG01</strain>
    </source>
</reference>
<dbReference type="PANTHER" id="PTHR10783">
    <property type="entry name" value="XENOTROPIC AND POLYTROPIC RETROVIRUS RECEPTOR 1-RELATED"/>
    <property type="match status" value="1"/>
</dbReference>
<gene>
    <name evidence="5" type="ORF">FGO68_gene10491</name>
</gene>
<proteinExistence type="predicted"/>
<evidence type="ECO:0000313" key="5">
    <source>
        <dbReference type="EMBL" id="TNV85248.1"/>
    </source>
</evidence>
<feature type="domain" description="SPX" evidence="4">
    <location>
        <begin position="1"/>
        <end position="552"/>
    </location>
</feature>